<dbReference type="InterPro" id="IPR042517">
    <property type="entry name" value="Glyco_hydro_64_N_2"/>
</dbReference>
<feature type="domain" description="GH64" evidence="1">
    <location>
        <begin position="96"/>
        <end position="504"/>
    </location>
</feature>
<evidence type="ECO:0000313" key="2">
    <source>
        <dbReference type="EMBL" id="OIQ81076.1"/>
    </source>
</evidence>
<proteinExistence type="predicted"/>
<dbReference type="AlphaFoldDB" id="A0A1J5QM87"/>
<organism evidence="2">
    <name type="scientific">mine drainage metagenome</name>
    <dbReference type="NCBI Taxonomy" id="410659"/>
    <lineage>
        <taxon>unclassified sequences</taxon>
        <taxon>metagenomes</taxon>
        <taxon>ecological metagenomes</taxon>
    </lineage>
</organism>
<evidence type="ECO:0000259" key="1">
    <source>
        <dbReference type="PROSITE" id="PS52006"/>
    </source>
</evidence>
<sequence>MDLMHRRTFLATVCASGLLTACGGGNSSNAGSSGNVGSYGSVGATPPTNIKVPLTIDLTKAALPAGASTVAYAYIIGGLYTDANLTNFACYRLGASGTVHAIVPPQTDAKGNPIPLTGDNTIAANTFPDPNNVVNASDTQTIINGNNYPTDWADYSIPLSVTQPNVIELGNINTTNITGLGKGNNAFSMRIYISLGIPKLPFTAQVPSSGGGVTYQNPYAGPGFDSGAPGSLCLFDWFECSIDSTGVLNGNSTYVDQFGMPLIVDAQPGGSPQGQLTISRTKTLANIAAFDQTVYAGLAQQVTAPSAYPTGTAYLRAISPDHLSGLALSDPLPGDPTHTKPAGTTAFQTYFDTAIASWNGQQISITDTASGTYVGTPAGGTWTFTYTTGGAAGAGSPATLSYGTITTANIWQCSGTLAQGSAAQQNIGKQILAAFNRGVMSATLDDGNCPAASTFYPSGTPSNVWSKSFHQWSANGQAYGFSYDDVCGANPSFTTTGALTSLSITLGAI</sequence>
<reference evidence="2" key="1">
    <citation type="submission" date="2016-10" db="EMBL/GenBank/DDBJ databases">
        <title>Sequence of Gallionella enrichment culture.</title>
        <authorList>
            <person name="Poehlein A."/>
            <person name="Muehling M."/>
            <person name="Daniel R."/>
        </authorList>
    </citation>
    <scope>NUCLEOTIDE SEQUENCE</scope>
</reference>
<comment type="caution">
    <text evidence="2">The sequence shown here is derived from an EMBL/GenBank/DDBJ whole genome shotgun (WGS) entry which is preliminary data.</text>
</comment>
<dbReference type="PANTHER" id="PTHR38165">
    <property type="match status" value="1"/>
</dbReference>
<dbReference type="Pfam" id="PF16483">
    <property type="entry name" value="Glyco_hydro_64"/>
    <property type="match status" value="1"/>
</dbReference>
<dbReference type="PROSITE" id="PS51257">
    <property type="entry name" value="PROKAR_LIPOPROTEIN"/>
    <property type="match status" value="1"/>
</dbReference>
<name>A0A1J5QM87_9ZZZZ</name>
<gene>
    <name evidence="2" type="ORF">GALL_371590</name>
</gene>
<dbReference type="PROSITE" id="PS52006">
    <property type="entry name" value="GH64"/>
    <property type="match status" value="1"/>
</dbReference>
<dbReference type="InterPro" id="IPR037398">
    <property type="entry name" value="Glyco_hydro_64_fam"/>
</dbReference>
<dbReference type="InterPro" id="IPR037176">
    <property type="entry name" value="Osmotin/thaumatin-like_sf"/>
</dbReference>
<accession>A0A1J5QM87</accession>
<protein>
    <recommendedName>
        <fullName evidence="1">GH64 domain-containing protein</fullName>
    </recommendedName>
</protein>
<dbReference type="InterPro" id="IPR032477">
    <property type="entry name" value="Glyco_hydro_64"/>
</dbReference>
<dbReference type="Gene3D" id="3.30.920.50">
    <property type="entry name" value="Beta-1,3-glucanase, C-terminal domain"/>
    <property type="match status" value="1"/>
</dbReference>
<dbReference type="Gene3D" id="2.60.110.10">
    <property type="entry name" value="Thaumatin"/>
    <property type="match status" value="1"/>
</dbReference>
<dbReference type="PANTHER" id="PTHR38165:SF1">
    <property type="entry name" value="GLUCANASE B"/>
    <property type="match status" value="1"/>
</dbReference>
<dbReference type="EMBL" id="MLJW01000973">
    <property type="protein sequence ID" value="OIQ81076.1"/>
    <property type="molecule type" value="Genomic_DNA"/>
</dbReference>